<gene>
    <name evidence="1" type="ORF">LPJ66_007505</name>
</gene>
<proteinExistence type="predicted"/>
<keyword evidence="2" id="KW-1185">Reference proteome</keyword>
<organism evidence="1 2">
    <name type="scientific">Kickxella alabastrina</name>
    <dbReference type="NCBI Taxonomy" id="61397"/>
    <lineage>
        <taxon>Eukaryota</taxon>
        <taxon>Fungi</taxon>
        <taxon>Fungi incertae sedis</taxon>
        <taxon>Zoopagomycota</taxon>
        <taxon>Kickxellomycotina</taxon>
        <taxon>Kickxellomycetes</taxon>
        <taxon>Kickxellales</taxon>
        <taxon>Kickxellaceae</taxon>
        <taxon>Kickxella</taxon>
    </lineage>
</organism>
<protein>
    <submittedName>
        <fullName evidence="1">Uncharacterized protein</fullName>
    </submittedName>
</protein>
<dbReference type="EMBL" id="JANBPG010001350">
    <property type="protein sequence ID" value="KAJ1890401.1"/>
    <property type="molecule type" value="Genomic_DNA"/>
</dbReference>
<dbReference type="Proteomes" id="UP001150581">
    <property type="component" value="Unassembled WGS sequence"/>
</dbReference>
<reference evidence="1" key="1">
    <citation type="submission" date="2022-07" db="EMBL/GenBank/DDBJ databases">
        <title>Phylogenomic reconstructions and comparative analyses of Kickxellomycotina fungi.</title>
        <authorList>
            <person name="Reynolds N.K."/>
            <person name="Stajich J.E."/>
            <person name="Barry K."/>
            <person name="Grigoriev I.V."/>
            <person name="Crous P."/>
            <person name="Smith M.E."/>
        </authorList>
    </citation>
    <scope>NUCLEOTIDE SEQUENCE</scope>
    <source>
        <strain evidence="1">Benny 63K</strain>
    </source>
</reference>
<accession>A0ACC1I8S1</accession>
<evidence type="ECO:0000313" key="2">
    <source>
        <dbReference type="Proteomes" id="UP001150581"/>
    </source>
</evidence>
<sequence length="105" mass="10589">MKFAAFTPILFLAASVAHAGPVQTNQNQVQTINNLDAATANLIQSINRAAIDASADPTKVLGIVSDLITGLVTPLGAISDAVVDAVKAALGVVSSILDALKTPAP</sequence>
<name>A0ACC1I8S1_9FUNG</name>
<evidence type="ECO:0000313" key="1">
    <source>
        <dbReference type="EMBL" id="KAJ1890401.1"/>
    </source>
</evidence>
<comment type="caution">
    <text evidence="1">The sequence shown here is derived from an EMBL/GenBank/DDBJ whole genome shotgun (WGS) entry which is preliminary data.</text>
</comment>